<reference evidence="2" key="2">
    <citation type="submission" date="2016-02" db="EMBL/GenBank/DDBJ databases">
        <title>Draft genome sequence of five rapidly growing Mycobacterium species.</title>
        <authorList>
            <person name="Katahira K."/>
            <person name="Gotou Y."/>
            <person name="Iida K."/>
            <person name="Ogura Y."/>
            <person name="Hayashi T."/>
        </authorList>
    </citation>
    <scope>NUCLEOTIDE SEQUENCE [LARGE SCALE GENOMIC DNA]</scope>
    <source>
        <strain evidence="2">JCM15298</strain>
    </source>
</reference>
<organism evidence="1 2">
    <name type="scientific">Mycolicibacterium canariasense</name>
    <name type="common">Mycobacterium canariasense</name>
    <dbReference type="NCBI Taxonomy" id="228230"/>
    <lineage>
        <taxon>Bacteria</taxon>
        <taxon>Bacillati</taxon>
        <taxon>Actinomycetota</taxon>
        <taxon>Actinomycetes</taxon>
        <taxon>Mycobacteriales</taxon>
        <taxon>Mycobacteriaceae</taxon>
        <taxon>Mycolicibacterium</taxon>
    </lineage>
</organism>
<comment type="caution">
    <text evidence="1">The sequence shown here is derived from an EMBL/GenBank/DDBJ whole genome shotgun (WGS) entry which is preliminary data.</text>
</comment>
<dbReference type="Proteomes" id="UP000069443">
    <property type="component" value="Unassembled WGS sequence"/>
</dbReference>
<dbReference type="EMBL" id="BCSY01000035">
    <property type="protein sequence ID" value="GAS94374.1"/>
    <property type="molecule type" value="Genomic_DNA"/>
</dbReference>
<reference evidence="2" key="1">
    <citation type="journal article" date="2016" name="Genome Announc.">
        <title>Draft Genome Sequences of Five Rapidly Growing Mycobacterium Species, M. thermoresistibile, M. fortuitum subsp. acetamidolyticum, M. canariasense, M. brisbanense, and M. novocastrense.</title>
        <authorList>
            <person name="Katahira K."/>
            <person name="Ogura Y."/>
            <person name="Gotoh Y."/>
            <person name="Hayashi T."/>
        </authorList>
    </citation>
    <scope>NUCLEOTIDE SEQUENCE [LARGE SCALE GENOMIC DNA]</scope>
    <source>
        <strain evidence="2">JCM15298</strain>
    </source>
</reference>
<evidence type="ECO:0000313" key="1">
    <source>
        <dbReference type="EMBL" id="GAS94374.1"/>
    </source>
</evidence>
<gene>
    <name evidence="1" type="ORF">RMCC_1340</name>
</gene>
<sequence>MKCVMCGLEARLTKDGRYQLHSGRRIRGRRPYCPMSGEPVPDQSLDINRVKDAIAC</sequence>
<dbReference type="STRING" id="228230.RMCC_1340"/>
<protein>
    <submittedName>
        <fullName evidence="1">Uncharacterized protein</fullName>
    </submittedName>
</protein>
<name>A0A100WA89_MYCCR</name>
<accession>A0A100WA89</accession>
<keyword evidence="2" id="KW-1185">Reference proteome</keyword>
<dbReference type="AlphaFoldDB" id="A0A100WA89"/>
<evidence type="ECO:0000313" key="2">
    <source>
        <dbReference type="Proteomes" id="UP000069443"/>
    </source>
</evidence>
<proteinExistence type="predicted"/>